<dbReference type="AlphaFoldDB" id="A0A2D3VE42"/>
<dbReference type="GO" id="GO:0016020">
    <property type="term" value="C:membrane"/>
    <property type="evidence" value="ECO:0007669"/>
    <property type="project" value="UniProtKB-SubCell"/>
</dbReference>
<evidence type="ECO:0000313" key="10">
    <source>
        <dbReference type="EMBL" id="CZT25390.1"/>
    </source>
</evidence>
<feature type="transmembrane region" description="Helical" evidence="8">
    <location>
        <begin position="143"/>
        <end position="166"/>
    </location>
</feature>
<dbReference type="STRING" id="112498.A0A2D3VE42"/>
<accession>A0A2D3VE42</accession>
<feature type="region of interest" description="Disordered" evidence="7">
    <location>
        <begin position="521"/>
        <end position="544"/>
    </location>
</feature>
<evidence type="ECO:0000256" key="1">
    <source>
        <dbReference type="ARBA" id="ARBA00004141"/>
    </source>
</evidence>
<dbReference type="InterPro" id="IPR050794">
    <property type="entry name" value="CPA2_transporter"/>
</dbReference>
<feature type="domain" description="Cation/H+ exchanger transmembrane" evidence="9">
    <location>
        <begin position="59"/>
        <end position="447"/>
    </location>
</feature>
<name>A0A2D3VE42_9PEZI</name>
<feature type="transmembrane region" description="Helical" evidence="8">
    <location>
        <begin position="337"/>
        <end position="358"/>
    </location>
</feature>
<keyword evidence="2" id="KW-0813">Transport</keyword>
<dbReference type="EMBL" id="FJUY01000027">
    <property type="protein sequence ID" value="CZT25390.1"/>
    <property type="molecule type" value="Genomic_DNA"/>
</dbReference>
<dbReference type="GO" id="GO:0015297">
    <property type="term" value="F:antiporter activity"/>
    <property type="evidence" value="ECO:0007669"/>
    <property type="project" value="InterPro"/>
</dbReference>
<reference evidence="10 11" key="1">
    <citation type="submission" date="2016-03" db="EMBL/GenBank/DDBJ databases">
        <authorList>
            <person name="Ploux O."/>
        </authorList>
    </citation>
    <scope>NUCLEOTIDE SEQUENCE [LARGE SCALE GENOMIC DNA]</scope>
    <source>
        <strain evidence="10 11">URUG2</strain>
    </source>
</reference>
<organism evidence="10 11">
    <name type="scientific">Ramularia collo-cygni</name>
    <dbReference type="NCBI Taxonomy" id="112498"/>
    <lineage>
        <taxon>Eukaryota</taxon>
        <taxon>Fungi</taxon>
        <taxon>Dikarya</taxon>
        <taxon>Ascomycota</taxon>
        <taxon>Pezizomycotina</taxon>
        <taxon>Dothideomycetes</taxon>
        <taxon>Dothideomycetidae</taxon>
        <taxon>Mycosphaerellales</taxon>
        <taxon>Mycosphaerellaceae</taxon>
        <taxon>Ramularia</taxon>
    </lineage>
</organism>
<dbReference type="PANTHER" id="PTHR32468:SF0">
    <property type="entry name" value="K(+)_H(+) ANTIPORTER 1"/>
    <property type="match status" value="1"/>
</dbReference>
<keyword evidence="11" id="KW-1185">Reference proteome</keyword>
<evidence type="ECO:0000256" key="8">
    <source>
        <dbReference type="SAM" id="Phobius"/>
    </source>
</evidence>
<dbReference type="InterPro" id="IPR006153">
    <property type="entry name" value="Cation/H_exchanger_TM"/>
</dbReference>
<dbReference type="Proteomes" id="UP000225277">
    <property type="component" value="Unassembled WGS sequence"/>
</dbReference>
<evidence type="ECO:0000259" key="9">
    <source>
        <dbReference type="Pfam" id="PF00999"/>
    </source>
</evidence>
<feature type="transmembrane region" description="Helical" evidence="8">
    <location>
        <begin position="365"/>
        <end position="386"/>
    </location>
</feature>
<dbReference type="InterPro" id="IPR038770">
    <property type="entry name" value="Na+/solute_symporter_sf"/>
</dbReference>
<feature type="transmembrane region" description="Helical" evidence="8">
    <location>
        <begin position="245"/>
        <end position="265"/>
    </location>
</feature>
<feature type="transmembrane region" description="Helical" evidence="8">
    <location>
        <begin position="112"/>
        <end position="131"/>
    </location>
</feature>
<feature type="transmembrane region" description="Helical" evidence="8">
    <location>
        <begin position="431"/>
        <end position="451"/>
    </location>
</feature>
<keyword evidence="5" id="KW-0406">Ion transport</keyword>
<feature type="transmembrane region" description="Helical" evidence="8">
    <location>
        <begin position="78"/>
        <end position="100"/>
    </location>
</feature>
<feature type="transmembrane region" description="Helical" evidence="8">
    <location>
        <begin position="215"/>
        <end position="239"/>
    </location>
</feature>
<keyword evidence="6 8" id="KW-0472">Membrane</keyword>
<dbReference type="Pfam" id="PF00999">
    <property type="entry name" value="Na_H_Exchanger"/>
    <property type="match status" value="1"/>
</dbReference>
<evidence type="ECO:0000313" key="11">
    <source>
        <dbReference type="Proteomes" id="UP000225277"/>
    </source>
</evidence>
<dbReference type="GeneID" id="35606151"/>
<protein>
    <submittedName>
        <fullName evidence="10">Related to potassium:hydrogen antiporter</fullName>
    </submittedName>
</protein>
<keyword evidence="4 8" id="KW-1133">Transmembrane helix</keyword>
<feature type="transmembrane region" description="Helical" evidence="8">
    <location>
        <begin position="49"/>
        <end position="66"/>
    </location>
</feature>
<dbReference type="RefSeq" id="XP_023632113.1">
    <property type="nucleotide sequence ID" value="XM_023776345.1"/>
</dbReference>
<evidence type="ECO:0000256" key="5">
    <source>
        <dbReference type="ARBA" id="ARBA00023065"/>
    </source>
</evidence>
<proteinExistence type="predicted"/>
<evidence type="ECO:0000256" key="7">
    <source>
        <dbReference type="SAM" id="MobiDB-lite"/>
    </source>
</evidence>
<keyword evidence="3 8" id="KW-0812">Transmembrane</keyword>
<dbReference type="Gene3D" id="1.20.1530.20">
    <property type="match status" value="1"/>
</dbReference>
<feature type="transmembrane region" description="Helical" evidence="8">
    <location>
        <begin position="286"/>
        <end position="317"/>
    </location>
</feature>
<evidence type="ECO:0000256" key="6">
    <source>
        <dbReference type="ARBA" id="ARBA00023136"/>
    </source>
</evidence>
<dbReference type="GO" id="GO:1902600">
    <property type="term" value="P:proton transmembrane transport"/>
    <property type="evidence" value="ECO:0007669"/>
    <property type="project" value="InterPro"/>
</dbReference>
<feature type="transmembrane region" description="Helical" evidence="8">
    <location>
        <begin position="178"/>
        <end position="203"/>
    </location>
</feature>
<gene>
    <name evidence="10" type="ORF">RCC_11121</name>
</gene>
<evidence type="ECO:0000256" key="3">
    <source>
        <dbReference type="ARBA" id="ARBA00022692"/>
    </source>
</evidence>
<dbReference type="OrthoDB" id="2687058at2759"/>
<dbReference type="PANTHER" id="PTHR32468">
    <property type="entry name" value="CATION/H + ANTIPORTER"/>
    <property type="match status" value="1"/>
</dbReference>
<sequence length="845" mass="90968">MAATVTEFVTNTVTKTTASTSATATLRATPQGGILEGQNPTHYDTKSPITLFIIQAGIIIIFCRLLHWPLSKMKQPRVIAEVIGGIMLGPTVMGRIPGFTAAIFPPASIPNLNLIANLGLVLFLFLVGLEVDLRVFFGNWRVALSVGTAGMILPFGLGCAIAWGLYNEFSDEEGMVPIKFPVFMLFIGIAMAITAFPVLCRILTELNLLSTPVGIITLSAGVSNDVVGWILLALCVALVNAGSGLTALWVLLVCVGYALFLFFAVRPAFLWYLRRSGALQDGPSQSAVVLTLLIVLGSAFFTNVIGVHAIFGAFMAGLICPHEGGFAIKLTEKIEDLVSALLLPLYFALSGLSTNIGLLDDGITWAYVIGVIAVAFIAKFIGGTAGAKINGLVWRESFTIGALMSCKGLVEIIVLNIGLQARILSTRTFTIFVVMALTTTFATTPLVRALYPPWYQRKLEAWKRGEIDWDSGNAMAETDSVALQKEESAKTRNLLLYARLDSMPTLLAFVSMLGRKPTEITENIHPSRKGADISEPGQGSQSARSVSVHAVRLVELTERGSAVMKVSEVDEYATFDPVINAFRILGQLFGLAVSGEVTVVPQDSFADTLVNKANEEASDLLLLPWSETGNLSEKPTVSTDNVKNKLSSDTYTAFVRSTLDSTQCDTAVFINQGFSGTLKQRPATLHRALSVHSIRSQREHITTSLNADQSHHIFMPFFGLGADDRVALRLVVQLAENPGVTATVVHFDSPDAIESVKPTNNAPQLEEKRPELVSATSTTSRSTQNGIAVFFAAMQRSIPADMVGRVVFETISSTTPLQDALRRAQAEVSQNPRNGGDIIVAKGAE</sequence>
<evidence type="ECO:0000256" key="4">
    <source>
        <dbReference type="ARBA" id="ARBA00022989"/>
    </source>
</evidence>
<evidence type="ECO:0000256" key="2">
    <source>
        <dbReference type="ARBA" id="ARBA00022448"/>
    </source>
</evidence>
<feature type="region of interest" description="Disordered" evidence="7">
    <location>
        <begin position="754"/>
        <end position="779"/>
    </location>
</feature>
<comment type="subcellular location">
    <subcellularLocation>
        <location evidence="1">Membrane</location>
        <topology evidence="1">Multi-pass membrane protein</topology>
    </subcellularLocation>
</comment>